<keyword evidence="3 11" id="KW-0812">Transmembrane</keyword>
<comment type="catalytic activity">
    <reaction evidence="10 11 12">
        <text>L-cysteinyl-[protein] + hexadecanoyl-CoA = S-hexadecanoyl-L-cysteinyl-[protein] + CoA</text>
        <dbReference type="Rhea" id="RHEA:36683"/>
        <dbReference type="Rhea" id="RHEA-COMP:10131"/>
        <dbReference type="Rhea" id="RHEA-COMP:11032"/>
        <dbReference type="ChEBI" id="CHEBI:29950"/>
        <dbReference type="ChEBI" id="CHEBI:57287"/>
        <dbReference type="ChEBI" id="CHEBI:57379"/>
        <dbReference type="ChEBI" id="CHEBI:74151"/>
        <dbReference type="EC" id="2.3.1.225"/>
    </reaction>
</comment>
<evidence type="ECO:0000313" key="16">
    <source>
        <dbReference type="Proteomes" id="UP000027195"/>
    </source>
</evidence>
<evidence type="ECO:0000256" key="2">
    <source>
        <dbReference type="ARBA" id="ARBA00022679"/>
    </source>
</evidence>
<gene>
    <name evidence="11" type="primary">PFA4</name>
    <name evidence="15" type="ORF">BOTBODRAFT_285774</name>
</gene>
<feature type="domain" description="Palmitoyltransferase DHHC" evidence="14">
    <location>
        <begin position="93"/>
        <end position="220"/>
    </location>
</feature>
<dbReference type="Proteomes" id="UP000027195">
    <property type="component" value="Unassembled WGS sequence"/>
</dbReference>
<evidence type="ECO:0000313" key="15">
    <source>
        <dbReference type="EMBL" id="KDQ15704.1"/>
    </source>
</evidence>
<evidence type="ECO:0000256" key="6">
    <source>
        <dbReference type="ARBA" id="ARBA00023136"/>
    </source>
</evidence>
<dbReference type="PANTHER" id="PTHR12246">
    <property type="entry name" value="PALMITOYLTRANSFERASE ZDHHC16"/>
    <property type="match status" value="1"/>
</dbReference>
<organism evidence="15 16">
    <name type="scientific">Botryobasidium botryosum (strain FD-172 SS1)</name>
    <dbReference type="NCBI Taxonomy" id="930990"/>
    <lineage>
        <taxon>Eukaryota</taxon>
        <taxon>Fungi</taxon>
        <taxon>Dikarya</taxon>
        <taxon>Basidiomycota</taxon>
        <taxon>Agaricomycotina</taxon>
        <taxon>Agaricomycetes</taxon>
        <taxon>Cantharellales</taxon>
        <taxon>Botryobasidiaceae</taxon>
        <taxon>Botryobasidium</taxon>
    </lineage>
</organism>
<evidence type="ECO:0000256" key="5">
    <source>
        <dbReference type="ARBA" id="ARBA00022989"/>
    </source>
</evidence>
<dbReference type="HOGENOM" id="CLU_027721_9_0_1"/>
<evidence type="ECO:0000259" key="14">
    <source>
        <dbReference type="Pfam" id="PF01529"/>
    </source>
</evidence>
<reference evidence="16" key="1">
    <citation type="journal article" date="2014" name="Proc. Natl. Acad. Sci. U.S.A.">
        <title>Extensive sampling of basidiomycete genomes demonstrates inadequacy of the white-rot/brown-rot paradigm for wood decay fungi.</title>
        <authorList>
            <person name="Riley R."/>
            <person name="Salamov A.A."/>
            <person name="Brown D.W."/>
            <person name="Nagy L.G."/>
            <person name="Floudas D."/>
            <person name="Held B.W."/>
            <person name="Levasseur A."/>
            <person name="Lombard V."/>
            <person name="Morin E."/>
            <person name="Otillar R."/>
            <person name="Lindquist E.A."/>
            <person name="Sun H."/>
            <person name="LaButti K.M."/>
            <person name="Schmutz J."/>
            <person name="Jabbour D."/>
            <person name="Luo H."/>
            <person name="Baker S.E."/>
            <person name="Pisabarro A.G."/>
            <person name="Walton J.D."/>
            <person name="Blanchette R.A."/>
            <person name="Henrissat B."/>
            <person name="Martin F."/>
            <person name="Cullen D."/>
            <person name="Hibbett D.S."/>
            <person name="Grigoriev I.V."/>
        </authorList>
    </citation>
    <scope>NUCLEOTIDE SEQUENCE [LARGE SCALE GENOMIC DNA]</scope>
    <source>
        <strain evidence="16">FD-172 SS1</strain>
    </source>
</reference>
<evidence type="ECO:0000256" key="8">
    <source>
        <dbReference type="ARBA" id="ARBA00023288"/>
    </source>
</evidence>
<keyword evidence="16" id="KW-1185">Reference proteome</keyword>
<comment type="subcellular location">
    <subcellularLocation>
        <location evidence="11">Endoplasmic reticulum membrane</location>
        <topology evidence="11">Multi-pass membrane protein</topology>
    </subcellularLocation>
    <subcellularLocation>
        <location evidence="1">Membrane</location>
        <topology evidence="1">Multi-pass membrane protein</topology>
    </subcellularLocation>
</comment>
<comment type="function">
    <text evidence="11">Mediates the reversible addition of palmitate to target proteins, thereby regulating their membrane association and biological function.</text>
</comment>
<keyword evidence="4 11" id="KW-0256">Endoplasmic reticulum</keyword>
<dbReference type="EMBL" id="KL198031">
    <property type="protein sequence ID" value="KDQ15704.1"/>
    <property type="molecule type" value="Genomic_DNA"/>
</dbReference>
<protein>
    <recommendedName>
        <fullName evidence="11">Palmitoyltransferase PFA4</fullName>
        <ecNumber evidence="11">2.3.1.225</ecNumber>
    </recommendedName>
    <alternativeName>
        <fullName evidence="11">Protein S-acyltransferase</fullName>
        <shortName evidence="11">PAT</shortName>
    </alternativeName>
    <alternativeName>
        <fullName evidence="11">Protein fatty acyltransferase 4</fullName>
    </alternativeName>
</protein>
<accession>A0A067MJG8</accession>
<evidence type="ECO:0000256" key="3">
    <source>
        <dbReference type="ARBA" id="ARBA00022692"/>
    </source>
</evidence>
<dbReference type="GO" id="GO:0019706">
    <property type="term" value="F:protein-cysteine S-palmitoyltransferase activity"/>
    <property type="evidence" value="ECO:0007669"/>
    <property type="project" value="UniProtKB-UniRule"/>
</dbReference>
<proteinExistence type="inferred from homology"/>
<sequence length="528" mass="60491">MARRLAGRLWVTFTSLLIAFIAYTSQIFVFWPWYGREFSVEFLIAVGPFNVLVGLLYWNYFLTVRTDAGRVPDNWKPDLGTADSLEVKKLTGAPRYCRTCAKYKPPRTHHCKQCKRCVLRMDHHCPWVDNCVGHFNYGYFIRFLFYVDLACSYHLALMVSRSWDAMGSTTFLSEPSSTEMVFIVLNYTACIPVILAVGGFSLYHFYCLSTNTTTIEGWEKDKVATLIRRGKIRDLKFPYNLGIYRNICAVLGPSPLRWCWPQQVKGSGLSYPLAEGTDTYVQYIWPPRDPSTFESNSHVPDKSSQRRRFKLPDSPWTYGEEGFNPMLVPSNAQNRSRTGGVASAVPPYHPSYRPSPQLNQGKEKENDKDGDGEDEDEEGAGTSSSPSRASFSSDEDFNPQDIESPLAARVRRGSEGWEVRPFSFDLRERVRQSPPTPVKDGNENAVASEDERKRFRLRIRGRTSKIRCHRLGVGLLFLDNQSRDRARYTAREKAMYNTVMERLLVYTLDRASITTKENERSSCKKYPL</sequence>
<feature type="compositionally biased region" description="Low complexity" evidence="13">
    <location>
        <begin position="380"/>
        <end position="392"/>
    </location>
</feature>
<keyword evidence="9 11" id="KW-0012">Acyltransferase</keyword>
<evidence type="ECO:0000256" key="4">
    <source>
        <dbReference type="ARBA" id="ARBA00022824"/>
    </source>
</evidence>
<dbReference type="STRING" id="930990.A0A067MJG8"/>
<feature type="region of interest" description="Disordered" evidence="13">
    <location>
        <begin position="291"/>
        <end position="410"/>
    </location>
</feature>
<dbReference type="GO" id="GO:0005789">
    <property type="term" value="C:endoplasmic reticulum membrane"/>
    <property type="evidence" value="ECO:0007669"/>
    <property type="project" value="UniProtKB-SubCell"/>
</dbReference>
<comment type="domain">
    <text evidence="11 12">The DHHC domain is required for palmitoyltransferase activity.</text>
</comment>
<comment type="similarity">
    <text evidence="11">Belongs to the DHHC palmitoyltransferase family. PFA4 subfamily.</text>
</comment>
<keyword evidence="6 11" id="KW-0472">Membrane</keyword>
<dbReference type="AlphaFoldDB" id="A0A067MJG8"/>
<keyword evidence="2 11" id="KW-0808">Transferase</keyword>
<dbReference type="InterPro" id="IPR001594">
    <property type="entry name" value="Palmitoyltrfase_DHHC"/>
</dbReference>
<dbReference type="InParanoid" id="A0A067MJG8"/>
<feature type="compositionally biased region" description="Acidic residues" evidence="13">
    <location>
        <begin position="370"/>
        <end position="379"/>
    </location>
</feature>
<evidence type="ECO:0000256" key="1">
    <source>
        <dbReference type="ARBA" id="ARBA00004141"/>
    </source>
</evidence>
<evidence type="ECO:0000256" key="10">
    <source>
        <dbReference type="ARBA" id="ARBA00048048"/>
    </source>
</evidence>
<evidence type="ECO:0000256" key="7">
    <source>
        <dbReference type="ARBA" id="ARBA00023139"/>
    </source>
</evidence>
<name>A0A067MJG8_BOTB1</name>
<dbReference type="EC" id="2.3.1.225" evidence="11"/>
<keyword evidence="7 11" id="KW-0564">Palmitate</keyword>
<dbReference type="OrthoDB" id="331948at2759"/>
<feature type="transmembrane region" description="Helical" evidence="11 12">
    <location>
        <begin position="9"/>
        <end position="34"/>
    </location>
</feature>
<dbReference type="Pfam" id="PF01529">
    <property type="entry name" value="DHHC"/>
    <property type="match status" value="1"/>
</dbReference>
<feature type="transmembrane region" description="Helical" evidence="11 12">
    <location>
        <begin position="180"/>
        <end position="203"/>
    </location>
</feature>
<dbReference type="InterPro" id="IPR039859">
    <property type="entry name" value="PFA4/ZDH16/20/ERF2-like"/>
</dbReference>
<feature type="active site" description="S-palmitoyl cysteine intermediate" evidence="11">
    <location>
        <position position="125"/>
    </location>
</feature>
<evidence type="ECO:0000256" key="12">
    <source>
        <dbReference type="RuleBase" id="RU079119"/>
    </source>
</evidence>
<dbReference type="HAMAP" id="MF_03199">
    <property type="entry name" value="DHHC_PAT_PFA4"/>
    <property type="match status" value="1"/>
</dbReference>
<evidence type="ECO:0000256" key="11">
    <source>
        <dbReference type="HAMAP-Rule" id="MF_03199"/>
    </source>
</evidence>
<evidence type="ECO:0000256" key="13">
    <source>
        <dbReference type="SAM" id="MobiDB-lite"/>
    </source>
</evidence>
<keyword evidence="5 11" id="KW-1133">Transmembrane helix</keyword>
<dbReference type="InterPro" id="IPR033682">
    <property type="entry name" value="PFA4"/>
</dbReference>
<feature type="transmembrane region" description="Helical" evidence="11 12">
    <location>
        <begin position="143"/>
        <end position="160"/>
    </location>
</feature>
<feature type="transmembrane region" description="Helical" evidence="11 12">
    <location>
        <begin position="40"/>
        <end position="60"/>
    </location>
</feature>
<keyword evidence="8 11" id="KW-0449">Lipoprotein</keyword>
<dbReference type="PROSITE" id="PS50216">
    <property type="entry name" value="DHHC"/>
    <property type="match status" value="1"/>
</dbReference>
<evidence type="ECO:0000256" key="9">
    <source>
        <dbReference type="ARBA" id="ARBA00023315"/>
    </source>
</evidence>